<dbReference type="EMBL" id="PTPZ01000003">
    <property type="protein sequence ID" value="PPZ91742.1"/>
    <property type="molecule type" value="Genomic_DNA"/>
</dbReference>
<reference evidence="1 2" key="1">
    <citation type="submission" date="2018-02" db="EMBL/GenBank/DDBJ databases">
        <title>Draft genome sequence of bacterial isolates from marine environment.</title>
        <authorList>
            <person name="Singh S.K."/>
            <person name="Hill R."/>
            <person name="Major S."/>
            <person name="Cai H."/>
            <person name="Li Y."/>
        </authorList>
    </citation>
    <scope>NUCLEOTIDE SEQUENCE [LARGE SCALE GENOMIC DNA]</scope>
    <source>
        <strain evidence="1 2">IMET F</strain>
    </source>
</reference>
<dbReference type="Proteomes" id="UP000238565">
    <property type="component" value="Unassembled WGS sequence"/>
</dbReference>
<evidence type="ECO:0000313" key="2">
    <source>
        <dbReference type="Proteomes" id="UP000238565"/>
    </source>
</evidence>
<proteinExistence type="predicted"/>
<gene>
    <name evidence="1" type="ORF">C3729_06665</name>
</gene>
<organism evidence="1 2">
    <name type="scientific">Cloacibacterium normanense</name>
    <dbReference type="NCBI Taxonomy" id="237258"/>
    <lineage>
        <taxon>Bacteria</taxon>
        <taxon>Pseudomonadati</taxon>
        <taxon>Bacteroidota</taxon>
        <taxon>Flavobacteriia</taxon>
        <taxon>Flavobacteriales</taxon>
        <taxon>Weeksellaceae</taxon>
    </lineage>
</organism>
<protein>
    <submittedName>
        <fullName evidence="1">Uncharacterized protein</fullName>
    </submittedName>
</protein>
<comment type="caution">
    <text evidence="1">The sequence shown here is derived from an EMBL/GenBank/DDBJ whole genome shotgun (WGS) entry which is preliminary data.</text>
</comment>
<accession>A0A2S7I586</accession>
<sequence length="65" mass="7931">MKVSFLTFLFLFSCRSEDEVTTFQKQELLTKEYVNKSFWKEDEIFIKNVQKIFNENLDNSYFSNK</sequence>
<evidence type="ECO:0000313" key="1">
    <source>
        <dbReference type="EMBL" id="PPZ91742.1"/>
    </source>
</evidence>
<name>A0A2S7I586_9FLAO</name>
<dbReference type="AlphaFoldDB" id="A0A2S7I586"/>